<gene>
    <name evidence="1" type="ORF">AAEO50_19130</name>
</gene>
<dbReference type="Gene3D" id="2.60.40.3830">
    <property type="match status" value="1"/>
</dbReference>
<name>A0ABU9KG56_9BACI</name>
<sequence>MNKFLLVLTLVFLTGCAGEKWEESSIFESGSYKMIGVEEKLGFIYDNSEVTRFYPDKANKYMWHLWGNPEKLKGNLKVKATHSKSGEEITVIKSLPLGGSHNGADAHTPSKMSLPKSGMWKLDAYVDDRLHGSVYVKVYEP</sequence>
<comment type="caution">
    <text evidence="1">The sequence shown here is derived from an EMBL/GenBank/DDBJ whole genome shotgun (WGS) entry which is preliminary data.</text>
</comment>
<keyword evidence="2" id="KW-1185">Reference proteome</keyword>
<dbReference type="PROSITE" id="PS51257">
    <property type="entry name" value="PROKAR_LIPOPROTEIN"/>
    <property type="match status" value="1"/>
</dbReference>
<accession>A0ABU9KG56</accession>
<evidence type="ECO:0000313" key="2">
    <source>
        <dbReference type="Proteomes" id="UP001389717"/>
    </source>
</evidence>
<protein>
    <recommendedName>
        <fullName evidence="3">DUF4871 domain-containing protein</fullName>
    </recommendedName>
</protein>
<dbReference type="Proteomes" id="UP001389717">
    <property type="component" value="Unassembled WGS sequence"/>
</dbReference>
<proteinExistence type="predicted"/>
<dbReference type="EMBL" id="JBBYAF010000053">
    <property type="protein sequence ID" value="MEL3974407.1"/>
    <property type="molecule type" value="Genomic_DNA"/>
</dbReference>
<reference evidence="1 2" key="1">
    <citation type="submission" date="2024-04" db="EMBL/GenBank/DDBJ databases">
        <title>Bacillus oryzaecorticis sp. nov., a moderately halophilic bacterium isolated from rice husks.</title>
        <authorList>
            <person name="Zhu H.-S."/>
        </authorList>
    </citation>
    <scope>NUCLEOTIDE SEQUENCE [LARGE SCALE GENOMIC DNA]</scope>
    <source>
        <strain evidence="1 2">ZC255</strain>
    </source>
</reference>
<dbReference type="RefSeq" id="WP_341985947.1">
    <property type="nucleotide sequence ID" value="NZ_JBBYAF010000053.1"/>
</dbReference>
<evidence type="ECO:0008006" key="3">
    <source>
        <dbReference type="Google" id="ProtNLM"/>
    </source>
</evidence>
<organism evidence="1 2">
    <name type="scientific">Rossellomorea oryzaecorticis</name>
    <dbReference type="NCBI Taxonomy" id="1396505"/>
    <lineage>
        <taxon>Bacteria</taxon>
        <taxon>Bacillati</taxon>
        <taxon>Bacillota</taxon>
        <taxon>Bacilli</taxon>
        <taxon>Bacillales</taxon>
        <taxon>Bacillaceae</taxon>
        <taxon>Rossellomorea</taxon>
    </lineage>
</organism>
<evidence type="ECO:0000313" key="1">
    <source>
        <dbReference type="EMBL" id="MEL3974407.1"/>
    </source>
</evidence>